<organism evidence="1 2">
    <name type="scientific">Micromonospora yangpuensis</name>
    <dbReference type="NCBI Taxonomy" id="683228"/>
    <lineage>
        <taxon>Bacteria</taxon>
        <taxon>Bacillati</taxon>
        <taxon>Actinomycetota</taxon>
        <taxon>Actinomycetes</taxon>
        <taxon>Micromonosporales</taxon>
        <taxon>Micromonosporaceae</taxon>
        <taxon>Micromonospora</taxon>
    </lineage>
</organism>
<dbReference type="Proteomes" id="UP000198937">
    <property type="component" value="Unassembled WGS sequence"/>
</dbReference>
<proteinExistence type="predicted"/>
<name>A0A1C6V340_9ACTN</name>
<gene>
    <name evidence="1" type="ORF">GA0070617_4469</name>
</gene>
<reference evidence="1 2" key="1">
    <citation type="submission" date="2016-06" db="EMBL/GenBank/DDBJ databases">
        <authorList>
            <person name="Kjaerup R.B."/>
            <person name="Dalgaard T.S."/>
            <person name="Juul-Madsen H.R."/>
        </authorList>
    </citation>
    <scope>NUCLEOTIDE SEQUENCE [LARGE SCALE GENOMIC DNA]</scope>
    <source>
        <strain evidence="1 2">DSM 45577</strain>
    </source>
</reference>
<keyword evidence="2" id="KW-1185">Reference proteome</keyword>
<dbReference type="EMBL" id="FMIA01000002">
    <property type="protein sequence ID" value="SCL60772.1"/>
    <property type="molecule type" value="Genomic_DNA"/>
</dbReference>
<sequence length="183" mass="18475">MPYLSTDLETEVGPVSVRLVGVAAGRGAPAYAWLGAGEPAPSATLPLVLGNQGPWRLHVDLSRAPDVLTLVGSTEVCQRTAALFARQLRAAGVGVAVVGTALGTHTVDGLRTLPALPEPPAPGEELPAPYVVFVAGLAGPAMASVRRLAAATGGRCVPVLMGPVPGGRWSLQLLPGGRPGTAD</sequence>
<accession>A0A1C6V340</accession>
<evidence type="ECO:0000313" key="1">
    <source>
        <dbReference type="EMBL" id="SCL60772.1"/>
    </source>
</evidence>
<evidence type="ECO:0000313" key="2">
    <source>
        <dbReference type="Proteomes" id="UP000198937"/>
    </source>
</evidence>
<dbReference type="AlphaFoldDB" id="A0A1C6V340"/>
<protein>
    <submittedName>
        <fullName evidence="1">Uncharacterized protein</fullName>
    </submittedName>
</protein>